<dbReference type="PROSITE" id="PS50893">
    <property type="entry name" value="ABC_TRANSPORTER_2"/>
    <property type="match status" value="2"/>
</dbReference>
<dbReference type="InterPro" id="IPR027417">
    <property type="entry name" value="P-loop_NTPase"/>
</dbReference>
<comment type="subcellular location">
    <subcellularLocation>
        <location evidence="1">Membrane</location>
        <topology evidence="1">Multi-pass membrane protein</topology>
    </subcellularLocation>
</comment>
<dbReference type="InterPro" id="IPR003439">
    <property type="entry name" value="ABC_transporter-like_ATP-bd"/>
</dbReference>
<organism evidence="13 14">
    <name type="scientific">Magnusiomyces paraingens</name>
    <dbReference type="NCBI Taxonomy" id="2606893"/>
    <lineage>
        <taxon>Eukaryota</taxon>
        <taxon>Fungi</taxon>
        <taxon>Dikarya</taxon>
        <taxon>Ascomycota</taxon>
        <taxon>Saccharomycotina</taxon>
        <taxon>Dipodascomycetes</taxon>
        <taxon>Dipodascales</taxon>
        <taxon>Dipodascaceae</taxon>
        <taxon>Magnusiomyces</taxon>
    </lineage>
</organism>
<dbReference type="InterPro" id="IPR034003">
    <property type="entry name" value="ABCG_PDR_2"/>
</dbReference>
<evidence type="ECO:0000256" key="7">
    <source>
        <dbReference type="ARBA" id="ARBA00022840"/>
    </source>
</evidence>
<dbReference type="Pfam" id="PF01061">
    <property type="entry name" value="ABC2_membrane"/>
    <property type="match status" value="2"/>
</dbReference>
<accession>A0A5E8BD73</accession>
<feature type="transmembrane region" description="Helical" evidence="11">
    <location>
        <begin position="589"/>
        <end position="612"/>
    </location>
</feature>
<dbReference type="RefSeq" id="XP_031852493.1">
    <property type="nucleotide sequence ID" value="XM_031996602.1"/>
</dbReference>
<keyword evidence="3" id="KW-0813">Transport</keyword>
<dbReference type="GO" id="GO:0140359">
    <property type="term" value="F:ABC-type transporter activity"/>
    <property type="evidence" value="ECO:0007669"/>
    <property type="project" value="InterPro"/>
</dbReference>
<feature type="region of interest" description="Disordered" evidence="10">
    <location>
        <begin position="1"/>
        <end position="71"/>
    </location>
</feature>
<feature type="transmembrane region" description="Helical" evidence="11">
    <location>
        <begin position="736"/>
        <end position="755"/>
    </location>
</feature>
<evidence type="ECO:0000256" key="10">
    <source>
        <dbReference type="SAM" id="MobiDB-lite"/>
    </source>
</evidence>
<feature type="region of interest" description="Disordered" evidence="10">
    <location>
        <begin position="98"/>
        <end position="135"/>
    </location>
</feature>
<dbReference type="EMBL" id="CABVLU010000002">
    <property type="protein sequence ID" value="VVT48648.1"/>
    <property type="molecule type" value="Genomic_DNA"/>
</dbReference>
<dbReference type="InterPro" id="IPR013525">
    <property type="entry name" value="ABC2_TM"/>
</dbReference>
<sequence>MTDPEKPPNAEDPTLPPSLNSSSDSPTDSSTGLDNNLSPTPPPEAFQPLNMNTKNPSTHPAFFDYNNTEGNPVQKSQQILELARQLTNSSQYKIDSSANTEANTNTNANANATTTITHGSNKDPLGVSPDTSEKLRSDADSIASSSKSLHRFPTAFNPFLDASNPLLDPHSDQFDSRIWAQHVLHIQHRDPERYPLLNAGVSFRNLGAFGYSTGSDYQKTVFNTILSYKEWFRILLKKKDPQITILKEFNGLVKSGETCVVLGRPGAGCSTFLKSIACDTYGFHLTQDTILNYQGITPKQVRHNYRGEVIYNAENEIHFPHLTVGDTLKFAALARTPHNRFPGVTRDQYAIHKRDVTMASFGLLHTMNTILGNDFVRGVSGGERKRVSIAEVVLAGATIQCWDNSTRGLDSATALEFIKTLKIASDISGASIFVSLYQASQDAYDLFDKVLVMYQGRQIFFGPAQNAKRFFENMGYVCIDRQTTGDYLTSLTSPTERVVKPGYEDRVPRTPDEFEQYWKDSPEYTALLKEIDEWNAQNPTDGESAHQFQVVKNAQQANHVPPKSPYVISFTMQIKICIVRGFQRLRGDYAMTATSIIGNTIAAIIMSSIFYNQPKTTASFYYRSAALFFSVLFNALSSLLEVFALYTLRPIVEKHHRYAFYRPSAEAISSLIVDMPGKILTSLGFNLVLYFMVNLKREPGAFFIYLLFSFFSCILMSGLFRAIASVTRSVSEALTPAALVVFAIVITTGFVIPVLDMHPWIRWMNYLNPLAYTFESMMVNEFRNVAFECSSIVPSGGTYNSLPSIYKTCNVVGAVAGSFTVQGSDYVIEAFKYYPSHLWRNFGILWIFCIAFYIAYLFLVEYIKGVRSKGEILIYPRGHKTIRGLIHPSDIESHKNNLRNDNDMDTPMERVASSIKLQHQEGIFQWQDVCYDIKIKGEPRRLLDQVDGWVKPGTLTALMGASGAGKTTLLDVLADRVTMGVVTGNMLVNGLQRDKSFQRKTGYVQQQDIHLASSTVREALEFSALLRQPDHIPRKEKIEYVEEVIKILEMEHYADAVVGVPGEGLNVEQRKRLTIGVELAAKPELLLFLDEPTSGLDSQTAWSIMMLMKKLTNSGQAILCTIHQPSAVLFQQFDRLLFLQHGGQTVYYGEIGPNSQTLINYFESNGADPCPPTANPAEWMLHVIGAAPGSHTDKDWFQVWRNSPEYVSMRNEIDNLLNNFELVRSLSKDHEKHMALTYAIPIWKQILIVSKRAVLHNYRDPQYIWSKIILCTGIPFFLGVCFWKAKNTIQGLQDQMYAIFMIVVIFIPLVEQLVNPFAEQRTLYETRERPSKTYSWVAFMFSMTASELPWQVFTALTTFFTFYYPVGLYRNAFATDSVHERGALFFMLTLVYYIYILTYSHMVVAAIPLPETAGNVSNVLFNISLGMSGVLCPKDALPGFWIFMYRVSPFTYVIGGMLSSGIANAEVKCSDRELLTFPVIPANHTCETFLGPYSEATLGRIHNPEATSDCKYCTMSTTDSYLTYLSAPLSEAWRNFGIIIAFIIFNFIAAMFLYWFFRMPKKWNKKKE</sequence>
<keyword evidence="6" id="KW-0547">Nucleotide-binding</keyword>
<dbReference type="GO" id="GO:0005524">
    <property type="term" value="F:ATP binding"/>
    <property type="evidence" value="ECO:0007669"/>
    <property type="project" value="UniProtKB-KW"/>
</dbReference>
<dbReference type="GO" id="GO:0016887">
    <property type="term" value="F:ATP hydrolysis activity"/>
    <property type="evidence" value="ECO:0007669"/>
    <property type="project" value="InterPro"/>
</dbReference>
<keyword evidence="9 11" id="KW-0472">Membrane</keyword>
<dbReference type="Pfam" id="PF06422">
    <property type="entry name" value="PDR_CDR"/>
    <property type="match status" value="2"/>
</dbReference>
<evidence type="ECO:0000256" key="9">
    <source>
        <dbReference type="ARBA" id="ARBA00023136"/>
    </source>
</evidence>
<keyword evidence="4 11" id="KW-0812">Transmembrane</keyword>
<dbReference type="OrthoDB" id="245989at2759"/>
<dbReference type="SUPFAM" id="SSF52540">
    <property type="entry name" value="P-loop containing nucleoside triphosphate hydrolases"/>
    <property type="match status" value="2"/>
</dbReference>
<evidence type="ECO:0000313" key="13">
    <source>
        <dbReference type="EMBL" id="VVT48648.1"/>
    </source>
</evidence>
<dbReference type="Proteomes" id="UP000398389">
    <property type="component" value="Unassembled WGS sequence"/>
</dbReference>
<comment type="similarity">
    <text evidence="2">Belongs to the ABC transporter superfamily. ABCG family. PDR (TC 3.A.1.205) subfamily.</text>
</comment>
<dbReference type="FunFam" id="3.40.50.300:FF:000054">
    <property type="entry name" value="ABC multidrug transporter atrF"/>
    <property type="match status" value="1"/>
</dbReference>
<evidence type="ECO:0000256" key="5">
    <source>
        <dbReference type="ARBA" id="ARBA00022737"/>
    </source>
</evidence>
<dbReference type="PROSITE" id="PS00211">
    <property type="entry name" value="ABC_TRANSPORTER_1"/>
    <property type="match status" value="1"/>
</dbReference>
<dbReference type="InterPro" id="IPR043926">
    <property type="entry name" value="ABCG_dom"/>
</dbReference>
<dbReference type="Pfam" id="PF14510">
    <property type="entry name" value="ABC_trans_N"/>
    <property type="match status" value="1"/>
</dbReference>
<keyword evidence="14" id="KW-1185">Reference proteome</keyword>
<feature type="compositionally biased region" description="Polar residues" evidence="10">
    <location>
        <begin position="49"/>
        <end position="58"/>
    </location>
</feature>
<dbReference type="Gene3D" id="3.40.50.300">
    <property type="entry name" value="P-loop containing nucleotide triphosphate hydrolases"/>
    <property type="match status" value="2"/>
</dbReference>
<evidence type="ECO:0000313" key="14">
    <source>
        <dbReference type="Proteomes" id="UP000398389"/>
    </source>
</evidence>
<reference evidence="13 14" key="1">
    <citation type="submission" date="2019-09" db="EMBL/GenBank/DDBJ databases">
        <authorList>
            <person name="Brejova B."/>
        </authorList>
    </citation>
    <scope>NUCLEOTIDE SEQUENCE [LARGE SCALE GENOMIC DNA]</scope>
</reference>
<dbReference type="InterPro" id="IPR029481">
    <property type="entry name" value="ABC_trans_N"/>
</dbReference>
<keyword evidence="8 11" id="KW-1133">Transmembrane helix</keyword>
<feature type="transmembrane region" description="Helical" evidence="11">
    <location>
        <begin position="1334"/>
        <end position="1363"/>
    </location>
</feature>
<proteinExistence type="inferred from homology"/>
<feature type="compositionally biased region" description="Low complexity" evidence="10">
    <location>
        <begin position="17"/>
        <end position="34"/>
    </location>
</feature>
<feature type="transmembrane region" description="Helical" evidence="11">
    <location>
        <begin position="1384"/>
        <end position="1407"/>
    </location>
</feature>
<evidence type="ECO:0000256" key="1">
    <source>
        <dbReference type="ARBA" id="ARBA00004141"/>
    </source>
</evidence>
<dbReference type="PANTHER" id="PTHR19241">
    <property type="entry name" value="ATP-BINDING CASSETTE TRANSPORTER"/>
    <property type="match status" value="1"/>
</dbReference>
<dbReference type="Pfam" id="PF19055">
    <property type="entry name" value="ABC2_membrane_7"/>
    <property type="match status" value="1"/>
</dbReference>
<feature type="transmembrane region" description="Helical" evidence="11">
    <location>
        <begin position="1263"/>
        <end position="1283"/>
    </location>
</feature>
<protein>
    <recommendedName>
        <fullName evidence="12">ABC transporter domain-containing protein</fullName>
    </recommendedName>
</protein>
<feature type="transmembrane region" description="Helical" evidence="11">
    <location>
        <begin position="838"/>
        <end position="859"/>
    </location>
</feature>
<name>A0A5E8BD73_9ASCO</name>
<evidence type="ECO:0000256" key="11">
    <source>
        <dbReference type="SAM" id="Phobius"/>
    </source>
</evidence>
<evidence type="ECO:0000256" key="2">
    <source>
        <dbReference type="ARBA" id="ARBA00006012"/>
    </source>
</evidence>
<dbReference type="SMART" id="SM00382">
    <property type="entry name" value="AAA"/>
    <property type="match status" value="2"/>
</dbReference>
<gene>
    <name evidence="13" type="ORF">SAPINGB_P001882</name>
</gene>
<evidence type="ECO:0000256" key="6">
    <source>
        <dbReference type="ARBA" id="ARBA00022741"/>
    </source>
</evidence>
<dbReference type="InterPro" id="IPR017871">
    <property type="entry name" value="ABC_transporter-like_CS"/>
</dbReference>
<feature type="transmembrane region" description="Helical" evidence="11">
    <location>
        <begin position="1295"/>
        <end position="1314"/>
    </location>
</feature>
<dbReference type="GO" id="GO:0016020">
    <property type="term" value="C:membrane"/>
    <property type="evidence" value="ECO:0007669"/>
    <property type="project" value="UniProtKB-SubCell"/>
</dbReference>
<feature type="domain" description="ABC transporter" evidence="12">
    <location>
        <begin position="924"/>
        <end position="1167"/>
    </location>
</feature>
<dbReference type="InterPro" id="IPR034001">
    <property type="entry name" value="ABCG_PDR_1"/>
</dbReference>
<evidence type="ECO:0000259" key="12">
    <source>
        <dbReference type="PROSITE" id="PS50893"/>
    </source>
</evidence>
<feature type="transmembrane region" description="Helical" evidence="11">
    <location>
        <begin position="1536"/>
        <end position="1557"/>
    </location>
</feature>
<keyword evidence="5" id="KW-0677">Repeat</keyword>
<evidence type="ECO:0000256" key="4">
    <source>
        <dbReference type="ARBA" id="ARBA00022692"/>
    </source>
</evidence>
<feature type="domain" description="ABC transporter" evidence="12">
    <location>
        <begin position="226"/>
        <end position="480"/>
    </location>
</feature>
<evidence type="ECO:0000256" key="8">
    <source>
        <dbReference type="ARBA" id="ARBA00022989"/>
    </source>
</evidence>
<keyword evidence="7" id="KW-0067">ATP-binding</keyword>
<dbReference type="Pfam" id="PF00005">
    <property type="entry name" value="ABC_tran"/>
    <property type="match status" value="2"/>
</dbReference>
<dbReference type="GeneID" id="43580702"/>
<dbReference type="InterPro" id="IPR003593">
    <property type="entry name" value="AAA+_ATPase"/>
</dbReference>
<feature type="transmembrane region" description="Helical" evidence="11">
    <location>
        <begin position="624"/>
        <end position="648"/>
    </location>
</feature>
<feature type="transmembrane region" description="Helical" evidence="11">
    <location>
        <begin position="702"/>
        <end position="724"/>
    </location>
</feature>
<feature type="compositionally biased region" description="Low complexity" evidence="10">
    <location>
        <begin position="98"/>
        <end position="115"/>
    </location>
</feature>
<evidence type="ECO:0000256" key="3">
    <source>
        <dbReference type="ARBA" id="ARBA00022448"/>
    </source>
</evidence>
<dbReference type="CDD" id="cd03232">
    <property type="entry name" value="ABCG_PDR_domain2"/>
    <property type="match status" value="1"/>
</dbReference>
<feature type="transmembrane region" description="Helical" evidence="11">
    <location>
        <begin position="668"/>
        <end position="690"/>
    </location>
</feature>
<dbReference type="CDD" id="cd03233">
    <property type="entry name" value="ABCG_PDR_domain1"/>
    <property type="match status" value="1"/>
</dbReference>
<dbReference type="InterPro" id="IPR010929">
    <property type="entry name" value="PDR_CDR_ABC"/>
</dbReference>